<feature type="transmembrane region" description="Helical" evidence="7">
    <location>
        <begin position="273"/>
        <end position="290"/>
    </location>
</feature>
<evidence type="ECO:0000256" key="7">
    <source>
        <dbReference type="SAM" id="Phobius"/>
    </source>
</evidence>
<keyword evidence="4 7" id="KW-0812">Transmembrane</keyword>
<evidence type="ECO:0000256" key="5">
    <source>
        <dbReference type="ARBA" id="ARBA00022989"/>
    </source>
</evidence>
<evidence type="ECO:0000313" key="9">
    <source>
        <dbReference type="EMBL" id="CAA9405156.1"/>
    </source>
</evidence>
<feature type="transmembrane region" description="Helical" evidence="7">
    <location>
        <begin position="71"/>
        <end position="93"/>
    </location>
</feature>
<evidence type="ECO:0000256" key="6">
    <source>
        <dbReference type="ARBA" id="ARBA00023136"/>
    </source>
</evidence>
<keyword evidence="3" id="KW-1003">Cell membrane</keyword>
<sequence>MRLFGRRRFGVLAFVALVLAWSSAFSVVKVGLDYAPPVLFAGGRSLLSGVILTLVALVWGGDPNLRRDWRVFAFLGVFNVVLFIGAQTFAVLYLPSGTAAVLIYLQPILVGVLAWTVLSEPLTGTKIAGLLLGFAGIVAVSSAGLLDAAGEVTLVGVVSGVASAMSWALGTVGFKKHEARISTLWAVALPFLLGGAALTTLGLLVERPSDVSWTGPLVWSVLYSAFVGTGLAWLLFFGLVRAGEASRVASFIFVVPLAAIVIGSVVLDETLGPPLLAGAALVVSGIYLVNRTPRGAEKASG</sequence>
<accession>A0A6J4PA47</accession>
<gene>
    <name evidence="9" type="ORF">AVDCRST_MAG01-01-1272</name>
</gene>
<feature type="transmembrane region" description="Helical" evidence="7">
    <location>
        <begin position="152"/>
        <end position="172"/>
    </location>
</feature>
<feature type="transmembrane region" description="Helical" evidence="7">
    <location>
        <begin position="99"/>
        <end position="118"/>
    </location>
</feature>
<proteinExistence type="inferred from homology"/>
<organism evidence="9">
    <name type="scientific">uncultured Rubrobacteraceae bacterium</name>
    <dbReference type="NCBI Taxonomy" id="349277"/>
    <lineage>
        <taxon>Bacteria</taxon>
        <taxon>Bacillati</taxon>
        <taxon>Actinomycetota</taxon>
        <taxon>Rubrobacteria</taxon>
        <taxon>Rubrobacterales</taxon>
        <taxon>Rubrobacteraceae</taxon>
        <taxon>environmental samples</taxon>
    </lineage>
</organism>
<keyword evidence="5 7" id="KW-1133">Transmembrane helix</keyword>
<dbReference type="GO" id="GO:0005886">
    <property type="term" value="C:plasma membrane"/>
    <property type="evidence" value="ECO:0007669"/>
    <property type="project" value="UniProtKB-SubCell"/>
</dbReference>
<dbReference type="SUPFAM" id="SSF103481">
    <property type="entry name" value="Multidrug resistance efflux transporter EmrE"/>
    <property type="match status" value="2"/>
</dbReference>
<feature type="domain" description="EamA" evidence="8">
    <location>
        <begin position="156"/>
        <end position="290"/>
    </location>
</feature>
<feature type="transmembrane region" description="Helical" evidence="7">
    <location>
        <begin position="217"/>
        <end position="236"/>
    </location>
</feature>
<dbReference type="InterPro" id="IPR037185">
    <property type="entry name" value="EmrE-like"/>
</dbReference>
<name>A0A6J4PA47_9ACTN</name>
<feature type="transmembrane region" description="Helical" evidence="7">
    <location>
        <begin position="184"/>
        <end position="205"/>
    </location>
</feature>
<feature type="transmembrane region" description="Helical" evidence="7">
    <location>
        <begin position="127"/>
        <end position="146"/>
    </location>
</feature>
<comment type="subcellular location">
    <subcellularLocation>
        <location evidence="1">Cell membrane</location>
        <topology evidence="1">Multi-pass membrane protein</topology>
    </subcellularLocation>
</comment>
<reference evidence="9" key="1">
    <citation type="submission" date="2020-02" db="EMBL/GenBank/DDBJ databases">
        <authorList>
            <person name="Meier V. D."/>
        </authorList>
    </citation>
    <scope>NUCLEOTIDE SEQUENCE</scope>
    <source>
        <strain evidence="9">AVDCRST_MAG01</strain>
    </source>
</reference>
<evidence type="ECO:0000256" key="2">
    <source>
        <dbReference type="ARBA" id="ARBA00007362"/>
    </source>
</evidence>
<feature type="transmembrane region" description="Helical" evidence="7">
    <location>
        <begin position="34"/>
        <end position="59"/>
    </location>
</feature>
<dbReference type="PANTHER" id="PTHR32322">
    <property type="entry name" value="INNER MEMBRANE TRANSPORTER"/>
    <property type="match status" value="1"/>
</dbReference>
<dbReference type="InterPro" id="IPR050638">
    <property type="entry name" value="AA-Vitamin_Transporters"/>
</dbReference>
<comment type="similarity">
    <text evidence="2">Belongs to the EamA transporter family.</text>
</comment>
<evidence type="ECO:0000256" key="1">
    <source>
        <dbReference type="ARBA" id="ARBA00004651"/>
    </source>
</evidence>
<protein>
    <submittedName>
        <fullName evidence="9">Permease of the drug/metabolite transporter (DMT) superfamily</fullName>
    </submittedName>
</protein>
<dbReference type="PANTHER" id="PTHR32322:SF18">
    <property type="entry name" value="S-ADENOSYLMETHIONINE_S-ADENOSYLHOMOCYSTEINE TRANSPORTER"/>
    <property type="match status" value="1"/>
</dbReference>
<dbReference type="AlphaFoldDB" id="A0A6J4PA47"/>
<dbReference type="Pfam" id="PF00892">
    <property type="entry name" value="EamA"/>
    <property type="match status" value="2"/>
</dbReference>
<evidence type="ECO:0000256" key="4">
    <source>
        <dbReference type="ARBA" id="ARBA00022692"/>
    </source>
</evidence>
<evidence type="ECO:0000256" key="3">
    <source>
        <dbReference type="ARBA" id="ARBA00022475"/>
    </source>
</evidence>
<dbReference type="EMBL" id="CADCUW010000186">
    <property type="protein sequence ID" value="CAA9405156.1"/>
    <property type="molecule type" value="Genomic_DNA"/>
</dbReference>
<evidence type="ECO:0000259" key="8">
    <source>
        <dbReference type="Pfam" id="PF00892"/>
    </source>
</evidence>
<keyword evidence="6 7" id="KW-0472">Membrane</keyword>
<dbReference type="InterPro" id="IPR000620">
    <property type="entry name" value="EamA_dom"/>
</dbReference>
<feature type="domain" description="EamA" evidence="8">
    <location>
        <begin position="9"/>
        <end position="141"/>
    </location>
</feature>
<feature type="transmembrane region" description="Helical" evidence="7">
    <location>
        <begin position="248"/>
        <end position="267"/>
    </location>
</feature>